<dbReference type="EMBL" id="CAJPVJ010024278">
    <property type="protein sequence ID" value="CAG2178728.1"/>
    <property type="molecule type" value="Genomic_DNA"/>
</dbReference>
<feature type="transmembrane region" description="Helical" evidence="1">
    <location>
        <begin position="25"/>
        <end position="48"/>
    </location>
</feature>
<keyword evidence="1" id="KW-0812">Transmembrane</keyword>
<keyword evidence="1" id="KW-1133">Transmembrane helix</keyword>
<name>A0A7R9QXP3_9ACAR</name>
<proteinExistence type="predicted"/>
<evidence type="ECO:0000313" key="3">
    <source>
        <dbReference type="Proteomes" id="UP000728032"/>
    </source>
</evidence>
<reference evidence="2" key="1">
    <citation type="submission" date="2020-11" db="EMBL/GenBank/DDBJ databases">
        <authorList>
            <person name="Tran Van P."/>
        </authorList>
    </citation>
    <scope>NUCLEOTIDE SEQUENCE</scope>
</reference>
<dbReference type="AlphaFoldDB" id="A0A7R9QXP3"/>
<gene>
    <name evidence="2" type="ORF">ONB1V03_LOCUS18153</name>
</gene>
<accession>A0A7R9QXP3</accession>
<protein>
    <submittedName>
        <fullName evidence="2">Uncharacterized protein</fullName>
    </submittedName>
</protein>
<keyword evidence="3" id="KW-1185">Reference proteome</keyword>
<dbReference type="Proteomes" id="UP000728032">
    <property type="component" value="Unassembled WGS sequence"/>
</dbReference>
<evidence type="ECO:0000256" key="1">
    <source>
        <dbReference type="SAM" id="Phobius"/>
    </source>
</evidence>
<feature type="non-terminal residue" evidence="2">
    <location>
        <position position="1"/>
    </location>
</feature>
<evidence type="ECO:0000313" key="2">
    <source>
        <dbReference type="EMBL" id="CAD7661592.1"/>
    </source>
</evidence>
<dbReference type="EMBL" id="OC939103">
    <property type="protein sequence ID" value="CAD7661592.1"/>
    <property type="molecule type" value="Genomic_DNA"/>
</dbReference>
<organism evidence="2">
    <name type="scientific">Oppiella nova</name>
    <dbReference type="NCBI Taxonomy" id="334625"/>
    <lineage>
        <taxon>Eukaryota</taxon>
        <taxon>Metazoa</taxon>
        <taxon>Ecdysozoa</taxon>
        <taxon>Arthropoda</taxon>
        <taxon>Chelicerata</taxon>
        <taxon>Arachnida</taxon>
        <taxon>Acari</taxon>
        <taxon>Acariformes</taxon>
        <taxon>Sarcoptiformes</taxon>
        <taxon>Oribatida</taxon>
        <taxon>Brachypylina</taxon>
        <taxon>Oppioidea</taxon>
        <taxon>Oppiidae</taxon>
        <taxon>Oppiella</taxon>
    </lineage>
</organism>
<sequence>YCTLAVTLEDYANGDYISRYQSRQLLARGLLLIVGVSMAALGILYIGVATVEST</sequence>
<keyword evidence="1" id="KW-0472">Membrane</keyword>